<feature type="domain" description="ERV/ALR sulfhydryl oxidase" evidence="8">
    <location>
        <begin position="102"/>
        <end position="202"/>
    </location>
</feature>
<evidence type="ECO:0000256" key="6">
    <source>
        <dbReference type="RuleBase" id="RU371123"/>
    </source>
</evidence>
<keyword evidence="2 6" id="KW-0285">Flavoprotein</keyword>
<dbReference type="Pfam" id="PF04777">
    <property type="entry name" value="Evr1_Alr"/>
    <property type="match status" value="1"/>
</dbReference>
<dbReference type="RefSeq" id="XP_007781110.1">
    <property type="nucleotide sequence ID" value="XM_007782920.1"/>
</dbReference>
<feature type="region of interest" description="Disordered" evidence="7">
    <location>
        <begin position="217"/>
        <end position="273"/>
    </location>
</feature>
<dbReference type="PROSITE" id="PS51324">
    <property type="entry name" value="ERV_ALR"/>
    <property type="match status" value="1"/>
</dbReference>
<evidence type="ECO:0000256" key="4">
    <source>
        <dbReference type="ARBA" id="ARBA00023002"/>
    </source>
</evidence>
<feature type="compositionally biased region" description="Basic and acidic residues" evidence="7">
    <location>
        <begin position="66"/>
        <end position="80"/>
    </location>
</feature>
<keyword evidence="3 6" id="KW-0274">FAD</keyword>
<comment type="cofactor">
    <cofactor evidence="1 6">
        <name>FAD</name>
        <dbReference type="ChEBI" id="CHEBI:57692"/>
    </cofactor>
</comment>
<evidence type="ECO:0000256" key="2">
    <source>
        <dbReference type="ARBA" id="ARBA00022630"/>
    </source>
</evidence>
<dbReference type="eggNOG" id="KOG3355">
    <property type="taxonomic scope" value="Eukaryota"/>
</dbReference>
<evidence type="ECO:0000256" key="7">
    <source>
        <dbReference type="SAM" id="MobiDB-lite"/>
    </source>
</evidence>
<dbReference type="OrthoDB" id="59470at2759"/>
<dbReference type="EC" id="1.8.3.2" evidence="6"/>
<dbReference type="GO" id="GO:0005739">
    <property type="term" value="C:mitochondrion"/>
    <property type="evidence" value="ECO:0007669"/>
    <property type="project" value="TreeGrafter"/>
</dbReference>
<dbReference type="InterPro" id="IPR036774">
    <property type="entry name" value="ERV/ALR_sulphydryl_oxid_sf"/>
</dbReference>
<dbReference type="GO" id="GO:0050660">
    <property type="term" value="F:flavin adenine dinucleotide binding"/>
    <property type="evidence" value="ECO:0007669"/>
    <property type="project" value="TreeGrafter"/>
</dbReference>
<keyword evidence="4 6" id="KW-0560">Oxidoreductase</keyword>
<keyword evidence="5" id="KW-1015">Disulfide bond</keyword>
<evidence type="ECO:0000256" key="1">
    <source>
        <dbReference type="ARBA" id="ARBA00001974"/>
    </source>
</evidence>
<dbReference type="Gene3D" id="1.20.120.310">
    <property type="entry name" value="ERV/ALR sulfhydryl oxidase domain"/>
    <property type="match status" value="1"/>
</dbReference>
<evidence type="ECO:0000259" key="8">
    <source>
        <dbReference type="PROSITE" id="PS51324"/>
    </source>
</evidence>
<evidence type="ECO:0000256" key="3">
    <source>
        <dbReference type="ARBA" id="ARBA00022827"/>
    </source>
</evidence>
<dbReference type="FunFam" id="1.20.120.310:FF:000002">
    <property type="entry name" value="Sulfhydryl oxidase"/>
    <property type="match status" value="1"/>
</dbReference>
<dbReference type="GeneID" id="19902343"/>
<gene>
    <name evidence="9" type="ORF">W97_05032</name>
</gene>
<dbReference type="InterPro" id="IPR039799">
    <property type="entry name" value="ALR/ERV"/>
</dbReference>
<dbReference type="InterPro" id="IPR017905">
    <property type="entry name" value="ERV/ALR_sulphydryl_oxidase"/>
</dbReference>
<dbReference type="GO" id="GO:0016971">
    <property type="term" value="F:flavin-dependent sulfhydryl oxidase activity"/>
    <property type="evidence" value="ECO:0007669"/>
    <property type="project" value="InterPro"/>
</dbReference>
<feature type="compositionally biased region" description="Low complexity" evidence="7">
    <location>
        <begin position="54"/>
        <end position="65"/>
    </location>
</feature>
<evidence type="ECO:0000256" key="5">
    <source>
        <dbReference type="ARBA" id="ARBA00023157"/>
    </source>
</evidence>
<keyword evidence="10" id="KW-1185">Reference proteome</keyword>
<protein>
    <recommendedName>
        <fullName evidence="6">Sulfhydryl oxidase</fullName>
        <ecNumber evidence="6">1.8.3.2</ecNumber>
    </recommendedName>
</protein>
<evidence type="ECO:0000313" key="10">
    <source>
        <dbReference type="Proteomes" id="UP000016924"/>
    </source>
</evidence>
<dbReference type="PANTHER" id="PTHR12645:SF1">
    <property type="entry name" value="FAD-LINKED SULFHYDRYL OXIDASE ERV2"/>
    <property type="match status" value="1"/>
</dbReference>
<dbReference type="EMBL" id="JH767576">
    <property type="protein sequence ID" value="EON65793.1"/>
    <property type="molecule type" value="Genomic_DNA"/>
</dbReference>
<dbReference type="AlphaFoldDB" id="R7YVB8"/>
<organism evidence="9 10">
    <name type="scientific">Coniosporium apollinis (strain CBS 100218)</name>
    <name type="common">Rock-inhabiting black yeast</name>
    <dbReference type="NCBI Taxonomy" id="1168221"/>
    <lineage>
        <taxon>Eukaryota</taxon>
        <taxon>Fungi</taxon>
        <taxon>Dikarya</taxon>
        <taxon>Ascomycota</taxon>
        <taxon>Pezizomycotina</taxon>
        <taxon>Dothideomycetes</taxon>
        <taxon>Dothideomycetes incertae sedis</taxon>
        <taxon>Coniosporium</taxon>
    </lineage>
</organism>
<dbReference type="HOGENOM" id="CLU_070631_2_1_1"/>
<comment type="catalytic activity">
    <reaction evidence="6">
        <text>2 R'C(R)SH + O2 = R'C(R)S-S(R)CR' + H2O2</text>
        <dbReference type="Rhea" id="RHEA:17357"/>
        <dbReference type="ChEBI" id="CHEBI:15379"/>
        <dbReference type="ChEBI" id="CHEBI:16240"/>
        <dbReference type="ChEBI" id="CHEBI:16520"/>
        <dbReference type="ChEBI" id="CHEBI:17412"/>
        <dbReference type="EC" id="1.8.3.2"/>
    </reaction>
</comment>
<evidence type="ECO:0000313" key="9">
    <source>
        <dbReference type="EMBL" id="EON65793.1"/>
    </source>
</evidence>
<proteinExistence type="predicted"/>
<dbReference type="STRING" id="1168221.R7YVB8"/>
<reference evidence="10" key="1">
    <citation type="submission" date="2012-06" db="EMBL/GenBank/DDBJ databases">
        <title>The genome sequence of Coniosporium apollinis CBS 100218.</title>
        <authorList>
            <consortium name="The Broad Institute Genome Sequencing Platform"/>
            <person name="Cuomo C."/>
            <person name="Gorbushina A."/>
            <person name="Noack S."/>
            <person name="Walker B."/>
            <person name="Young S.K."/>
            <person name="Zeng Q."/>
            <person name="Gargeya S."/>
            <person name="Fitzgerald M."/>
            <person name="Haas B."/>
            <person name="Abouelleil A."/>
            <person name="Alvarado L."/>
            <person name="Arachchi H.M."/>
            <person name="Berlin A.M."/>
            <person name="Chapman S.B."/>
            <person name="Goldberg J."/>
            <person name="Griggs A."/>
            <person name="Gujja S."/>
            <person name="Hansen M."/>
            <person name="Howarth C."/>
            <person name="Imamovic A."/>
            <person name="Larimer J."/>
            <person name="McCowan C."/>
            <person name="Montmayeur A."/>
            <person name="Murphy C."/>
            <person name="Neiman D."/>
            <person name="Pearson M."/>
            <person name="Priest M."/>
            <person name="Roberts A."/>
            <person name="Saif S."/>
            <person name="Shea T."/>
            <person name="Sisk P."/>
            <person name="Sykes S."/>
            <person name="Wortman J."/>
            <person name="Nusbaum C."/>
            <person name="Birren B."/>
        </authorList>
    </citation>
    <scope>NUCLEOTIDE SEQUENCE [LARGE SCALE GENOMIC DNA]</scope>
    <source>
        <strain evidence="10">CBS 100218</strain>
    </source>
</reference>
<sequence length="273" mass="28795">MPSVTRRFATLLLLTAGFLTIFFIASLRHPSNDGTSLHGLHTIRPQQAADEGPKAPVAPAGAVKGEAQKDEQKGGEHGSGVEDGVVPEELLHGHVIAPKLGNETAKALLGRASWHHLHTLLSRFPAAPTPADSSALRAYLHLFQRLYPCGECAAHFGAIMAEFPPQVGSRNAAVGWGCVVHNEVNRSLGKGEYDCAHVDEEYDCGCADGEADGKSKEVDAREASTTAAAHGLAQEARHAAATPDFEHEHEHGSATPSSPSPLPPPRVQSTNSA</sequence>
<dbReference type="PANTHER" id="PTHR12645">
    <property type="entry name" value="ALR/ERV"/>
    <property type="match status" value="1"/>
</dbReference>
<accession>R7YVB8</accession>
<dbReference type="SUPFAM" id="SSF69000">
    <property type="entry name" value="FAD-dependent thiol oxidase"/>
    <property type="match status" value="1"/>
</dbReference>
<feature type="region of interest" description="Disordered" evidence="7">
    <location>
        <begin position="46"/>
        <end position="83"/>
    </location>
</feature>
<dbReference type="Proteomes" id="UP000016924">
    <property type="component" value="Unassembled WGS sequence"/>
</dbReference>
<name>R7YVB8_CONA1</name>